<name>A0A0R3TXB7_RODNA</name>
<accession>A0A0R3TXB7</accession>
<reference evidence="4" key="1">
    <citation type="submission" date="2017-02" db="UniProtKB">
        <authorList>
            <consortium name="WormBaseParasite"/>
        </authorList>
    </citation>
    <scope>IDENTIFICATION</scope>
</reference>
<organism evidence="4">
    <name type="scientific">Rodentolepis nana</name>
    <name type="common">Dwarf tapeworm</name>
    <name type="synonym">Hymenolepis nana</name>
    <dbReference type="NCBI Taxonomy" id="102285"/>
    <lineage>
        <taxon>Eukaryota</taxon>
        <taxon>Metazoa</taxon>
        <taxon>Spiralia</taxon>
        <taxon>Lophotrochozoa</taxon>
        <taxon>Platyhelminthes</taxon>
        <taxon>Cestoda</taxon>
        <taxon>Eucestoda</taxon>
        <taxon>Cyclophyllidea</taxon>
        <taxon>Hymenolepididae</taxon>
        <taxon>Rodentolepis</taxon>
    </lineage>
</organism>
<dbReference type="AlphaFoldDB" id="A0A0R3TXB7"/>
<evidence type="ECO:0000313" key="4">
    <source>
        <dbReference type="WBParaSite" id="HNAJ_0001250501-mRNA-1"/>
    </source>
</evidence>
<proteinExistence type="predicted"/>
<evidence type="ECO:0000313" key="2">
    <source>
        <dbReference type="EMBL" id="VDO13253.1"/>
    </source>
</evidence>
<dbReference type="PANTHER" id="PTHR19446">
    <property type="entry name" value="REVERSE TRANSCRIPTASES"/>
    <property type="match status" value="1"/>
</dbReference>
<dbReference type="STRING" id="102285.A0A0R3TXB7"/>
<reference evidence="2 3" key="2">
    <citation type="submission" date="2018-11" db="EMBL/GenBank/DDBJ databases">
        <authorList>
            <consortium name="Pathogen Informatics"/>
        </authorList>
    </citation>
    <scope>NUCLEOTIDE SEQUENCE [LARGE SCALE GENOMIC DNA]</scope>
</reference>
<feature type="domain" description="Reverse transcriptase" evidence="1">
    <location>
        <begin position="1"/>
        <end position="232"/>
    </location>
</feature>
<sequence>MGLQGYKHSWKENRRHANSNEDPARFALQWNQNNSSLAPTFNRHKPISLTSALAKLMSEKAGFRPQRSTNKQEATFSQHTEHALVARNTLTAVFVDFKSAYDLVWKEKLILKLAKIGIKHYMLNWIKAFIGQRSCIVRHGNALSKSNLLQTGLPQGAVTSCTLFNVFINYVAELVQTVTGIKYLLYADDHVPWNSAPKKNAKERTDSAIIGVEWLSTPRKLHSKPILWPDTA</sequence>
<gene>
    <name evidence="2" type="ORF">HNAJ_LOCUS12490</name>
</gene>
<dbReference type="PROSITE" id="PS50878">
    <property type="entry name" value="RT_POL"/>
    <property type="match status" value="1"/>
</dbReference>
<keyword evidence="3" id="KW-1185">Reference proteome</keyword>
<dbReference type="EMBL" id="UZAE01014362">
    <property type="protein sequence ID" value="VDO13253.1"/>
    <property type="molecule type" value="Genomic_DNA"/>
</dbReference>
<dbReference type="Proteomes" id="UP000278807">
    <property type="component" value="Unassembled WGS sequence"/>
</dbReference>
<protein>
    <submittedName>
        <fullName evidence="4">Reverse transcriptase domain-containing protein</fullName>
    </submittedName>
</protein>
<dbReference type="Pfam" id="PF00078">
    <property type="entry name" value="RVT_1"/>
    <property type="match status" value="1"/>
</dbReference>
<dbReference type="OrthoDB" id="445826at2759"/>
<dbReference type="WBParaSite" id="HNAJ_0001250501-mRNA-1">
    <property type="protein sequence ID" value="HNAJ_0001250501-mRNA-1"/>
    <property type="gene ID" value="HNAJ_0001250501"/>
</dbReference>
<evidence type="ECO:0000259" key="1">
    <source>
        <dbReference type="PROSITE" id="PS50878"/>
    </source>
</evidence>
<dbReference type="InterPro" id="IPR000477">
    <property type="entry name" value="RT_dom"/>
</dbReference>
<evidence type="ECO:0000313" key="3">
    <source>
        <dbReference type="Proteomes" id="UP000278807"/>
    </source>
</evidence>